<dbReference type="EMBL" id="UINC01005407">
    <property type="protein sequence ID" value="SVA21129.1"/>
    <property type="molecule type" value="Genomic_DNA"/>
</dbReference>
<dbReference type="InterPro" id="IPR023346">
    <property type="entry name" value="Lysozyme-like_dom_sf"/>
</dbReference>
<organism evidence="2">
    <name type="scientific">marine metagenome</name>
    <dbReference type="NCBI Taxonomy" id="408172"/>
    <lineage>
        <taxon>unclassified sequences</taxon>
        <taxon>metagenomes</taxon>
        <taxon>ecological metagenomes</taxon>
    </lineage>
</organism>
<evidence type="ECO:0000313" key="2">
    <source>
        <dbReference type="EMBL" id="SVA21129.1"/>
    </source>
</evidence>
<reference evidence="2" key="1">
    <citation type="submission" date="2018-05" db="EMBL/GenBank/DDBJ databases">
        <authorList>
            <person name="Lanie J.A."/>
            <person name="Ng W.-L."/>
            <person name="Kazmierczak K.M."/>
            <person name="Andrzejewski T.M."/>
            <person name="Davidsen T.M."/>
            <person name="Wayne K.J."/>
            <person name="Tettelin H."/>
            <person name="Glass J.I."/>
            <person name="Rusch D."/>
            <person name="Podicherti R."/>
            <person name="Tsui H.-C.T."/>
            <person name="Winkler M.E."/>
        </authorList>
    </citation>
    <scope>NUCLEOTIDE SEQUENCE</scope>
</reference>
<dbReference type="CDD" id="cd00442">
    <property type="entry name" value="Lyz-like"/>
    <property type="match status" value="1"/>
</dbReference>
<feature type="domain" description="Transglycosylase SLT" evidence="1">
    <location>
        <begin position="8"/>
        <end position="188"/>
    </location>
</feature>
<dbReference type="Pfam" id="PF19489">
    <property type="entry name" value="SLT_4"/>
    <property type="match status" value="1"/>
</dbReference>
<dbReference type="PROSITE" id="PS51257">
    <property type="entry name" value="PROKAR_LIPOPROTEIN"/>
    <property type="match status" value="1"/>
</dbReference>
<sequence length="200" mass="23730">MKYICIFSASLFLLISCTSQPPSNINDVCKIFSEKKSWYRAAKKTEKRWKIPISVSMAFIKQESSFRSNAKPERTKLFGFIPWKRKSSSKGYSQAIDGTWKLYLKERGSWFKDRNDFDDAVDFIGWYNHKSHKELKIGLTNARALYLAYHEGWSGYRKGSHRTKPWLLSTADKVHYQHERYDSQYKSCKKKLGRRFFIFF</sequence>
<proteinExistence type="predicted"/>
<dbReference type="Gene3D" id="1.10.530.10">
    <property type="match status" value="1"/>
</dbReference>
<name>A0A381TZ68_9ZZZZ</name>
<evidence type="ECO:0000259" key="1">
    <source>
        <dbReference type="Pfam" id="PF19489"/>
    </source>
</evidence>
<gene>
    <name evidence="2" type="ORF">METZ01_LOCUS73983</name>
</gene>
<dbReference type="InterPro" id="IPR045795">
    <property type="entry name" value="SLT_4"/>
</dbReference>
<accession>A0A381TZ68</accession>
<dbReference type="AlphaFoldDB" id="A0A381TZ68"/>
<dbReference type="SUPFAM" id="SSF53955">
    <property type="entry name" value="Lysozyme-like"/>
    <property type="match status" value="1"/>
</dbReference>
<protein>
    <recommendedName>
        <fullName evidence="1">Transglycosylase SLT domain-containing protein</fullName>
    </recommendedName>
</protein>